<dbReference type="InterPro" id="IPR050188">
    <property type="entry name" value="RluA_PseudoU_synthase"/>
</dbReference>
<organism evidence="3 4">
    <name type="scientific">Sutterella wadsworthensis HGA0223</name>
    <dbReference type="NCBI Taxonomy" id="1203554"/>
    <lineage>
        <taxon>Bacteria</taxon>
        <taxon>Pseudomonadati</taxon>
        <taxon>Pseudomonadota</taxon>
        <taxon>Betaproteobacteria</taxon>
        <taxon>Burkholderiales</taxon>
        <taxon>Sutterellaceae</taxon>
        <taxon>Sutterella</taxon>
    </lineage>
</organism>
<gene>
    <name evidence="3" type="ORF">HMPREF1476_00781</name>
</gene>
<dbReference type="PANTHER" id="PTHR21600:SF87">
    <property type="entry name" value="RNA PSEUDOURIDYLATE SYNTHASE DOMAIN-CONTAINING PROTEIN 1"/>
    <property type="match status" value="1"/>
</dbReference>
<protein>
    <submittedName>
        <fullName evidence="3">RluA family pseudouridine synthase</fullName>
    </submittedName>
</protein>
<dbReference type="HOGENOM" id="CLU_598417_0_0_4"/>
<dbReference type="Pfam" id="PF00849">
    <property type="entry name" value="PseudoU_synth_2"/>
    <property type="match status" value="1"/>
</dbReference>
<evidence type="ECO:0000313" key="4">
    <source>
        <dbReference type="Proteomes" id="UP000014400"/>
    </source>
</evidence>
<dbReference type="GO" id="GO:0000455">
    <property type="term" value="P:enzyme-directed rRNA pseudouridine synthesis"/>
    <property type="evidence" value="ECO:0007669"/>
    <property type="project" value="TreeGrafter"/>
</dbReference>
<dbReference type="PANTHER" id="PTHR21600">
    <property type="entry name" value="MITOCHONDRIAL RNA PSEUDOURIDINE SYNTHASE"/>
    <property type="match status" value="1"/>
</dbReference>
<dbReference type="RefSeq" id="WP_016474118.1">
    <property type="nucleotide sequence ID" value="NZ_KE150480.1"/>
</dbReference>
<comment type="caution">
    <text evidence="3">The sequence shown here is derived from an EMBL/GenBank/DDBJ whole genome shotgun (WGS) entry which is preliminary data.</text>
</comment>
<comment type="similarity">
    <text evidence="1">Belongs to the pseudouridine synthase RluA family.</text>
</comment>
<proteinExistence type="inferred from homology"/>
<dbReference type="STRING" id="1203554.HMPREF1476_00781"/>
<sequence length="457" mass="49482">MPRLLSLPLSELFTESSGAASAEYFPSPWHGAPLPIALKARQLAEDAALFSGAPGRRNVLVCRAENDDPAQQSILLIASQSPADFVLPDPNETLPMADRIAGKTSCGAFEEAARSVEILTMAGTRTSLLAFAESDRARRPPKIARGGAAGLNLTFEHWNRALLDAVESPLAANLLAAAQARAAGKKLTALASMEWWRGSAPIYDVKWDGMALSPKTTTKPLVEFLLEGIPFASDPRVNSPVTQSLRPRILLEHRDFIAVFKPSGLLSVPGTGGLPNALTIASEMTGTSLTAVHRLDMDTSGILLYGKTPEGIRSLMAAFREGRVEKRYRAVLEGRLPAECGLIDFPITTHPLDRLRQIAALGGREARTQWRRLSEKNGRTLVDFLPLTGRTHQLRLHAAHPTLGLNAPIAGDPYYSRPGLLVDRPETPLLLHAAEIIFPDPQNGNPIRLAEPEPFSL</sequence>
<dbReference type="Proteomes" id="UP000014400">
    <property type="component" value="Unassembled WGS sequence"/>
</dbReference>
<dbReference type="AlphaFoldDB" id="S3BKM9"/>
<dbReference type="GO" id="GO:0009982">
    <property type="term" value="F:pseudouridine synthase activity"/>
    <property type="evidence" value="ECO:0007669"/>
    <property type="project" value="InterPro"/>
</dbReference>
<feature type="domain" description="Pseudouridine synthase RsuA/RluA-like" evidence="2">
    <location>
        <begin position="255"/>
        <end position="400"/>
    </location>
</feature>
<keyword evidence="4" id="KW-1185">Reference proteome</keyword>
<evidence type="ECO:0000256" key="1">
    <source>
        <dbReference type="ARBA" id="ARBA00010876"/>
    </source>
</evidence>
<dbReference type="InterPro" id="IPR020103">
    <property type="entry name" value="PsdUridine_synth_cat_dom_sf"/>
</dbReference>
<dbReference type="SUPFAM" id="SSF55120">
    <property type="entry name" value="Pseudouridine synthase"/>
    <property type="match status" value="1"/>
</dbReference>
<dbReference type="InterPro" id="IPR006145">
    <property type="entry name" value="PsdUridine_synth_RsuA/RluA"/>
</dbReference>
<dbReference type="PATRIC" id="fig|1203554.3.peg.783"/>
<name>S3BKM9_9BURK</name>
<dbReference type="CDD" id="cd02869">
    <property type="entry name" value="PseudoU_synth_RluA_like"/>
    <property type="match status" value="1"/>
</dbReference>
<dbReference type="eggNOG" id="COG0564">
    <property type="taxonomic scope" value="Bacteria"/>
</dbReference>
<evidence type="ECO:0000259" key="2">
    <source>
        <dbReference type="Pfam" id="PF00849"/>
    </source>
</evidence>
<reference evidence="3 4" key="1">
    <citation type="submission" date="2013-04" db="EMBL/GenBank/DDBJ databases">
        <title>The Genome Sequence of Sutterella wadsworthensis HGA0223.</title>
        <authorList>
            <consortium name="The Broad Institute Genomics Platform"/>
            <person name="Earl A."/>
            <person name="Ward D."/>
            <person name="Feldgarden M."/>
            <person name="Gevers D."/>
            <person name="Schmidt T.M."/>
            <person name="Dover J."/>
            <person name="Dai D."/>
            <person name="Walker B."/>
            <person name="Young S."/>
            <person name="Zeng Q."/>
            <person name="Gargeya S."/>
            <person name="Fitzgerald M."/>
            <person name="Haas B."/>
            <person name="Abouelleil A."/>
            <person name="Allen A.W."/>
            <person name="Alvarado L."/>
            <person name="Arachchi H.M."/>
            <person name="Berlin A.M."/>
            <person name="Chapman S.B."/>
            <person name="Gainer-Dewar J."/>
            <person name="Goldberg J."/>
            <person name="Griggs A."/>
            <person name="Gujja S."/>
            <person name="Hansen M."/>
            <person name="Howarth C."/>
            <person name="Imamovic A."/>
            <person name="Ireland A."/>
            <person name="Larimer J."/>
            <person name="McCowan C."/>
            <person name="Murphy C."/>
            <person name="Pearson M."/>
            <person name="Poon T.W."/>
            <person name="Priest M."/>
            <person name="Roberts A."/>
            <person name="Saif S."/>
            <person name="Shea T."/>
            <person name="Sisk P."/>
            <person name="Sykes S."/>
            <person name="Wortman J."/>
            <person name="Nusbaum C."/>
            <person name="Birren B."/>
        </authorList>
    </citation>
    <scope>NUCLEOTIDE SEQUENCE [LARGE SCALE GENOMIC DNA]</scope>
    <source>
        <strain evidence="3 4">HGA0223</strain>
    </source>
</reference>
<evidence type="ECO:0000313" key="3">
    <source>
        <dbReference type="EMBL" id="EPD99975.1"/>
    </source>
</evidence>
<dbReference type="Gene3D" id="3.30.2350.10">
    <property type="entry name" value="Pseudouridine synthase"/>
    <property type="match status" value="1"/>
</dbReference>
<accession>S3BKM9</accession>
<dbReference type="GO" id="GO:0003723">
    <property type="term" value="F:RNA binding"/>
    <property type="evidence" value="ECO:0007669"/>
    <property type="project" value="InterPro"/>
</dbReference>
<dbReference type="EMBL" id="ATCF01000012">
    <property type="protein sequence ID" value="EPD99975.1"/>
    <property type="molecule type" value="Genomic_DNA"/>
</dbReference>
<dbReference type="GO" id="GO:0140098">
    <property type="term" value="F:catalytic activity, acting on RNA"/>
    <property type="evidence" value="ECO:0007669"/>
    <property type="project" value="UniProtKB-ARBA"/>
</dbReference>